<sequence length="593" mass="65755">MKCFNPLLCFGVSLFLGFSCSKKEENIITTPKDTTTITVTPPVEPKIASTVGFFLDDWQPKNYVVPAYTDFTTPTEALTTVTVDASDIIAKIPQQIFGHNANTWMGTFVDQPSFMTDVTNLKPNIIRWPAGSGSDGYFWNASPTQDPNNKNRQTPSAQYMKEWGLPDKYINKDGVAEDAWFGYGQTTDNWRASLNNYYDMLKQSNNKGIITINYGFARYGTSANPVATAAHLAAEWVRYDKGRTQYWEIGNENYADWEAGYRIDVTKNKDGQPEFLTGKLYAQHFKVYADSMRKAAAEVGSKIKIGAVMQESVTESWQNNTTKTWNSTLIPELNNKADFYIVHNYITPYQQKSNAATVLSSALSVPAKMMSFVSNEITSNGGEIKPIAFTEWNMWAADLKQQVSNVSGLFAIIVQGEAIKNKYGLSARWDLLNGWENGNDHGLFSDGGSSDDPRWNPRPSFYYMYYFQKLIGDRLVSSTVTGNGATSIKVYASTYSAGQVNVTLLNTTSVPLTVEVKTKNFLVGNRYYWYSLEGSNDNGEFSRKVLVNGSGPKGVAGGPSDYTTVKARSALTGTGIKVIVPAFGSICMLVDKK</sequence>
<evidence type="ECO:0000313" key="1">
    <source>
        <dbReference type="EMBL" id="MEA5259662.1"/>
    </source>
</evidence>
<dbReference type="Gene3D" id="3.20.20.80">
    <property type="entry name" value="Glycosidases"/>
    <property type="match status" value="1"/>
</dbReference>
<reference evidence="1 2" key="1">
    <citation type="submission" date="2023-12" db="EMBL/GenBank/DDBJ databases">
        <title>Novel species of the genus Arcicella isolated from rivers.</title>
        <authorList>
            <person name="Lu H."/>
        </authorList>
    </citation>
    <scope>NUCLEOTIDE SEQUENCE [LARGE SCALE GENOMIC DNA]</scope>
    <source>
        <strain evidence="1 2">LMG 21963</strain>
    </source>
</reference>
<name>A0ABU5QRD7_9BACT</name>
<dbReference type="RefSeq" id="WP_323251482.1">
    <property type="nucleotide sequence ID" value="NZ_JAYFUL010000034.1"/>
</dbReference>
<keyword evidence="2" id="KW-1185">Reference proteome</keyword>
<dbReference type="InterPro" id="IPR017853">
    <property type="entry name" value="GH"/>
</dbReference>
<gene>
    <name evidence="1" type="ORF">VB264_17835</name>
</gene>
<dbReference type="EMBL" id="JAYFUL010000034">
    <property type="protein sequence ID" value="MEA5259662.1"/>
    <property type="molecule type" value="Genomic_DNA"/>
</dbReference>
<dbReference type="SUPFAM" id="SSF51445">
    <property type="entry name" value="(Trans)glycosidases"/>
    <property type="match status" value="1"/>
</dbReference>
<protein>
    <recommendedName>
        <fullName evidence="3">Alpha-L-arabinofuranosidase</fullName>
    </recommendedName>
</protein>
<accession>A0ABU5QRD7</accession>
<dbReference type="Proteomes" id="UP001304671">
    <property type="component" value="Unassembled WGS sequence"/>
</dbReference>
<evidence type="ECO:0000313" key="2">
    <source>
        <dbReference type="Proteomes" id="UP001304671"/>
    </source>
</evidence>
<proteinExistence type="predicted"/>
<dbReference type="PROSITE" id="PS51257">
    <property type="entry name" value="PROKAR_LIPOPROTEIN"/>
    <property type="match status" value="1"/>
</dbReference>
<organism evidence="1 2">
    <name type="scientific">Arcicella aquatica</name>
    <dbReference type="NCBI Taxonomy" id="217141"/>
    <lineage>
        <taxon>Bacteria</taxon>
        <taxon>Pseudomonadati</taxon>
        <taxon>Bacteroidota</taxon>
        <taxon>Cytophagia</taxon>
        <taxon>Cytophagales</taxon>
        <taxon>Flectobacillaceae</taxon>
        <taxon>Arcicella</taxon>
    </lineage>
</organism>
<comment type="caution">
    <text evidence="1">The sequence shown here is derived from an EMBL/GenBank/DDBJ whole genome shotgun (WGS) entry which is preliminary data.</text>
</comment>
<evidence type="ECO:0008006" key="3">
    <source>
        <dbReference type="Google" id="ProtNLM"/>
    </source>
</evidence>